<dbReference type="GO" id="GO:0043161">
    <property type="term" value="P:proteasome-mediated ubiquitin-dependent protein catabolic process"/>
    <property type="evidence" value="ECO:0007669"/>
    <property type="project" value="TreeGrafter"/>
</dbReference>
<evidence type="ECO:0000256" key="2">
    <source>
        <dbReference type="ARBA" id="ARBA00022771"/>
    </source>
</evidence>
<dbReference type="Gene3D" id="3.30.40.10">
    <property type="entry name" value="Zinc/RING finger domain, C3HC4 (zinc finger)"/>
    <property type="match status" value="1"/>
</dbReference>
<dbReference type="PROSITE" id="PS51081">
    <property type="entry name" value="ZF_SIAH"/>
    <property type="match status" value="1"/>
</dbReference>
<accession>A0A1B6HWR5</accession>
<evidence type="ECO:0000256" key="3">
    <source>
        <dbReference type="ARBA" id="ARBA00022833"/>
    </source>
</evidence>
<keyword evidence="1" id="KW-0479">Metal-binding</keyword>
<evidence type="ECO:0000259" key="5">
    <source>
        <dbReference type="PROSITE" id="PS51081"/>
    </source>
</evidence>
<dbReference type="GO" id="GO:0016567">
    <property type="term" value="P:protein ubiquitination"/>
    <property type="evidence" value="ECO:0007669"/>
    <property type="project" value="UniProtKB-UniPathway"/>
</dbReference>
<dbReference type="GO" id="GO:0061630">
    <property type="term" value="F:ubiquitin protein ligase activity"/>
    <property type="evidence" value="ECO:0007669"/>
    <property type="project" value="TreeGrafter"/>
</dbReference>
<dbReference type="Pfam" id="PF21361">
    <property type="entry name" value="Sina_ZnF"/>
    <property type="match status" value="1"/>
</dbReference>
<feature type="domain" description="SIAH-type" evidence="5">
    <location>
        <begin position="7"/>
        <end position="63"/>
    </location>
</feature>
<protein>
    <recommendedName>
        <fullName evidence="5">SIAH-type domain-containing protein</fullName>
    </recommendedName>
</protein>
<dbReference type="SUPFAM" id="SSF49599">
    <property type="entry name" value="TRAF domain-like"/>
    <property type="match status" value="1"/>
</dbReference>
<organism evidence="6">
    <name type="scientific">Homalodisca liturata</name>
    <dbReference type="NCBI Taxonomy" id="320908"/>
    <lineage>
        <taxon>Eukaryota</taxon>
        <taxon>Metazoa</taxon>
        <taxon>Ecdysozoa</taxon>
        <taxon>Arthropoda</taxon>
        <taxon>Hexapoda</taxon>
        <taxon>Insecta</taxon>
        <taxon>Pterygota</taxon>
        <taxon>Neoptera</taxon>
        <taxon>Paraneoptera</taxon>
        <taxon>Hemiptera</taxon>
        <taxon>Auchenorrhyncha</taxon>
        <taxon>Membracoidea</taxon>
        <taxon>Cicadellidae</taxon>
        <taxon>Cicadellinae</taxon>
        <taxon>Proconiini</taxon>
        <taxon>Homalodisca</taxon>
    </lineage>
</organism>
<evidence type="ECO:0000313" key="6">
    <source>
        <dbReference type="EMBL" id="JAS79075.1"/>
    </source>
</evidence>
<evidence type="ECO:0000256" key="1">
    <source>
        <dbReference type="ARBA" id="ARBA00022723"/>
    </source>
</evidence>
<proteinExistence type="predicted"/>
<keyword evidence="2 4" id="KW-0863">Zinc-finger</keyword>
<sequence length="181" mass="20693">MIQVLNVVSRLCAHARNGCTKFLDEAGHAEHELYCEWRSVRCMWCQWQGSINQLASHVTINHHGAILANTEGSINIPSRRNNIYFFEIDKVVFCLYVWHKPDYPLCLCLMCYPLSKKDMETVFSINIVNRGLHISQSIHPVSDAVKRDKVFSDPEKCIIVPNYIKEGKASFAYCITPGSIM</sequence>
<dbReference type="EMBL" id="GECU01028631">
    <property type="protein sequence ID" value="JAS79075.1"/>
    <property type="molecule type" value="Transcribed_RNA"/>
</dbReference>
<dbReference type="PANTHER" id="PTHR45877:SF2">
    <property type="entry name" value="E3 UBIQUITIN-PROTEIN LIGASE SINA-RELATED"/>
    <property type="match status" value="1"/>
</dbReference>
<evidence type="ECO:0000256" key="4">
    <source>
        <dbReference type="PROSITE-ProRule" id="PRU00455"/>
    </source>
</evidence>
<reference evidence="6" key="1">
    <citation type="submission" date="2015-11" db="EMBL/GenBank/DDBJ databases">
        <title>De novo transcriptome assembly of four potential Pierce s Disease insect vectors from Arizona vineyards.</title>
        <authorList>
            <person name="Tassone E.E."/>
        </authorList>
    </citation>
    <scope>NUCLEOTIDE SEQUENCE</scope>
</reference>
<dbReference type="GO" id="GO:0005737">
    <property type="term" value="C:cytoplasm"/>
    <property type="evidence" value="ECO:0007669"/>
    <property type="project" value="TreeGrafter"/>
</dbReference>
<dbReference type="UniPathway" id="UPA00143"/>
<dbReference type="InterPro" id="IPR004162">
    <property type="entry name" value="SINA-like_animal"/>
</dbReference>
<keyword evidence="3" id="KW-0862">Zinc</keyword>
<dbReference type="InterPro" id="IPR013083">
    <property type="entry name" value="Znf_RING/FYVE/PHD"/>
</dbReference>
<dbReference type="GO" id="GO:0008270">
    <property type="term" value="F:zinc ion binding"/>
    <property type="evidence" value="ECO:0007669"/>
    <property type="project" value="UniProtKB-KW"/>
</dbReference>
<name>A0A1B6HWR5_9HEMI</name>
<dbReference type="InterPro" id="IPR013010">
    <property type="entry name" value="Znf_SIAH"/>
</dbReference>
<dbReference type="PANTHER" id="PTHR45877">
    <property type="entry name" value="E3 UBIQUITIN-PROTEIN LIGASE SIAH2"/>
    <property type="match status" value="1"/>
</dbReference>
<dbReference type="GO" id="GO:0031624">
    <property type="term" value="F:ubiquitin conjugating enzyme binding"/>
    <property type="evidence" value="ECO:0007669"/>
    <property type="project" value="TreeGrafter"/>
</dbReference>
<dbReference type="AlphaFoldDB" id="A0A1B6HWR5"/>
<gene>
    <name evidence="6" type="ORF">g.37745</name>
</gene>